<feature type="domain" description="Glycosyltransferase 2-like" evidence="4">
    <location>
        <begin position="147"/>
        <end position="257"/>
    </location>
</feature>
<dbReference type="PANTHER" id="PTHR43685">
    <property type="entry name" value="GLYCOSYLTRANSFERASE"/>
    <property type="match status" value="1"/>
</dbReference>
<evidence type="ECO:0000256" key="2">
    <source>
        <dbReference type="ARBA" id="ARBA00022676"/>
    </source>
</evidence>
<dbReference type="OrthoDB" id="9802649at2"/>
<organism evidence="5 6">
    <name type="scientific">Leucothrix arctica</name>
    <dbReference type="NCBI Taxonomy" id="1481894"/>
    <lineage>
        <taxon>Bacteria</taxon>
        <taxon>Pseudomonadati</taxon>
        <taxon>Pseudomonadota</taxon>
        <taxon>Gammaproteobacteria</taxon>
        <taxon>Thiotrichales</taxon>
        <taxon>Thiotrichaceae</taxon>
        <taxon>Leucothrix</taxon>
    </lineage>
</organism>
<accession>A0A317CML6</accession>
<evidence type="ECO:0000256" key="1">
    <source>
        <dbReference type="ARBA" id="ARBA00006739"/>
    </source>
</evidence>
<evidence type="ECO:0000259" key="4">
    <source>
        <dbReference type="Pfam" id="PF00535"/>
    </source>
</evidence>
<dbReference type="Pfam" id="PF05045">
    <property type="entry name" value="RgpF"/>
    <property type="match status" value="1"/>
</dbReference>
<dbReference type="Proteomes" id="UP000245506">
    <property type="component" value="Unassembled WGS sequence"/>
</dbReference>
<evidence type="ECO:0000256" key="3">
    <source>
        <dbReference type="ARBA" id="ARBA00022679"/>
    </source>
</evidence>
<dbReference type="EMBL" id="QGKL01000010">
    <property type="protein sequence ID" value="PWQ98693.1"/>
    <property type="molecule type" value="Genomic_DNA"/>
</dbReference>
<dbReference type="InterPro" id="IPR007739">
    <property type="entry name" value="RgpF"/>
</dbReference>
<sequence length="941" mass="107297">MKSQIVAKCIEQHFDEESYLLANSDIQLALREKKITSAWEHFTKYGIFEAQKLGRPVSPVIGRLSEPEYLMQFPELDQYLRDGSLTSPFEHFLCVGLPQAVRGERVIQPYGGYLYHKPRFNPESRYLLTSFPFKPLISILIPWGGGFRWLDHAVASINSQWYTNWEICIACDETAKAPVFTSLASVYPVKVKVLPSEAMLDLPNSLNEALLLSEGDYVTVMDSKDELTPDALFEVVKLINKGAEFIFSDEDRFRDESQYIEPVFKPDFTLDRLMSYNFIGQLFIIKRSLVNEAKGWSVELPGAENYDLFLKIHELTDKVQHIPKVLYHSRFTSSRQSNNTLDNKISGVIALENALKRRRIFGEVENGIIPGVYNVRYCIAYKPLVSIVIVLNDKLELFRKCIEAILEITTYKQIEIIGVLESSNNEVTTDEALCIESLDERVQLYRLDKPLNNSCLNNIAAFEFSRGEFLVFVDSKVEVITPQWVEEMLIHAQRGSVGCVSTTILSDTGVISHAGYILDKEAQDLVLSVSSGVAERLISNYQNLCGVCNYSAITADFLMVKSDLFKIIGGFSNEFSISLYRDVDFCLKVKATGVNNVFTPFAKAIQCKPQQIKSELSSIDCLERNACEARKLLDSHSMQFDTYDSCYNPNLGVVGGGFRISPSVSRLYRAYVGRPYVEKVIKFSGLGEANHRRLCIFSHYDKDHKIDKYVLFYLEKLSKLYDVVFVTTCEKISARELKKISSLCVSYVVKVNEGHDFGAWKTGLDYVFNKLNSYDFLLLCNDSVYGPMQQLDLIVNKMEQGVYDVWSMTDSQELGYHLQSYFIQYSSKAFSSKVFQEFWAGFQIFDDKQSLIKNCEVAYSARLISSEGLNVGTYYTAADQSYLNCLQYYWDKLLENNFPFLKVEVLRDNPLGIDMVGFEDVIVRNTDYNPSLIAKHLKRIS</sequence>
<dbReference type="Pfam" id="PF00535">
    <property type="entry name" value="Glycos_transf_2"/>
    <property type="match status" value="2"/>
</dbReference>
<name>A0A317CML6_9GAMM</name>
<dbReference type="GO" id="GO:0016757">
    <property type="term" value="F:glycosyltransferase activity"/>
    <property type="evidence" value="ECO:0007669"/>
    <property type="project" value="UniProtKB-KW"/>
</dbReference>
<keyword evidence="3" id="KW-0808">Transferase</keyword>
<gene>
    <name evidence="5" type="ORF">DKT75_02465</name>
</gene>
<comment type="caution">
    <text evidence="5">The sequence shown here is derived from an EMBL/GenBank/DDBJ whole genome shotgun (WGS) entry which is preliminary data.</text>
</comment>
<reference evidence="5 6" key="1">
    <citation type="submission" date="2018-05" db="EMBL/GenBank/DDBJ databases">
        <title>Leucothrix arctica sp. nov., isolated from Arctic seawater.</title>
        <authorList>
            <person name="Choi A."/>
            <person name="Baek K."/>
        </authorList>
    </citation>
    <scope>NUCLEOTIDE SEQUENCE [LARGE SCALE GENOMIC DNA]</scope>
    <source>
        <strain evidence="5 6">IMCC9719</strain>
    </source>
</reference>
<dbReference type="InterPro" id="IPR001173">
    <property type="entry name" value="Glyco_trans_2-like"/>
</dbReference>
<dbReference type="SUPFAM" id="SSF53448">
    <property type="entry name" value="Nucleotide-diphospho-sugar transferases"/>
    <property type="match status" value="2"/>
</dbReference>
<protein>
    <recommendedName>
        <fullName evidence="4">Glycosyltransferase 2-like domain-containing protein</fullName>
    </recommendedName>
</protein>
<dbReference type="Gene3D" id="3.90.550.10">
    <property type="entry name" value="Spore Coat Polysaccharide Biosynthesis Protein SpsA, Chain A"/>
    <property type="match status" value="2"/>
</dbReference>
<evidence type="ECO:0000313" key="5">
    <source>
        <dbReference type="EMBL" id="PWQ98693.1"/>
    </source>
</evidence>
<feature type="domain" description="Glycosyltransferase 2-like" evidence="4">
    <location>
        <begin position="387"/>
        <end position="506"/>
    </location>
</feature>
<dbReference type="PANTHER" id="PTHR43685:SF5">
    <property type="entry name" value="GLYCOSYLTRANSFERASE EPSE-RELATED"/>
    <property type="match status" value="1"/>
</dbReference>
<proteinExistence type="inferred from homology"/>
<dbReference type="InterPro" id="IPR029044">
    <property type="entry name" value="Nucleotide-diphossugar_trans"/>
</dbReference>
<dbReference type="AlphaFoldDB" id="A0A317CML6"/>
<comment type="similarity">
    <text evidence="1">Belongs to the glycosyltransferase 2 family.</text>
</comment>
<dbReference type="RefSeq" id="WP_109821849.1">
    <property type="nucleotide sequence ID" value="NZ_QGKL01000010.1"/>
</dbReference>
<keyword evidence="6" id="KW-1185">Reference proteome</keyword>
<dbReference type="InterPro" id="IPR050834">
    <property type="entry name" value="Glycosyltransf_2"/>
</dbReference>
<keyword evidence="2" id="KW-0328">Glycosyltransferase</keyword>
<evidence type="ECO:0000313" key="6">
    <source>
        <dbReference type="Proteomes" id="UP000245506"/>
    </source>
</evidence>